<evidence type="ECO:0000256" key="1">
    <source>
        <dbReference type="ARBA" id="ARBA00023002"/>
    </source>
</evidence>
<dbReference type="Proteomes" id="UP000655868">
    <property type="component" value="Unassembled WGS sequence"/>
</dbReference>
<dbReference type="Gene3D" id="2.30.110.10">
    <property type="entry name" value="Electron Transport, Fmn-binding Protein, Chain A"/>
    <property type="match status" value="1"/>
</dbReference>
<dbReference type="InterPro" id="IPR011576">
    <property type="entry name" value="Pyridox_Oxase_N"/>
</dbReference>
<dbReference type="PANTHER" id="PTHR35176">
    <property type="entry name" value="HEME OXYGENASE HI_0854-RELATED"/>
    <property type="match status" value="1"/>
</dbReference>
<dbReference type="GO" id="GO:0016627">
    <property type="term" value="F:oxidoreductase activity, acting on the CH-CH group of donors"/>
    <property type="evidence" value="ECO:0007669"/>
    <property type="project" value="TreeGrafter"/>
</dbReference>
<evidence type="ECO:0000313" key="3">
    <source>
        <dbReference type="EMBL" id="MBJ8340171.1"/>
    </source>
</evidence>
<keyword evidence="4" id="KW-1185">Reference proteome</keyword>
<dbReference type="RefSeq" id="WP_199704911.1">
    <property type="nucleotide sequence ID" value="NZ_JAEMNV010000004.1"/>
</dbReference>
<dbReference type="Pfam" id="PF01243">
    <property type="entry name" value="PNPOx_N"/>
    <property type="match status" value="1"/>
</dbReference>
<dbReference type="InterPro" id="IPR019966">
    <property type="entry name" value="F420-dep_enz_PPOX_Rv3369"/>
</dbReference>
<gene>
    <name evidence="3" type="ORF">JGU71_14875</name>
</gene>
<organism evidence="3 4">
    <name type="scientific">Antrihabitans stalagmiti</name>
    <dbReference type="NCBI Taxonomy" id="2799499"/>
    <lineage>
        <taxon>Bacteria</taxon>
        <taxon>Bacillati</taxon>
        <taxon>Actinomycetota</taxon>
        <taxon>Actinomycetes</taxon>
        <taxon>Mycobacteriales</taxon>
        <taxon>Nocardiaceae</taxon>
        <taxon>Antrihabitans</taxon>
    </lineage>
</organism>
<reference evidence="3" key="1">
    <citation type="submission" date="2020-12" db="EMBL/GenBank/DDBJ databases">
        <title>Antrihabitans popcorni sp. nov. and Antrihabitans auranticaus sp. nov., isolated from a larva cave.</title>
        <authorList>
            <person name="Lee S.D."/>
            <person name="Kim I.S."/>
        </authorList>
    </citation>
    <scope>NUCLEOTIDE SEQUENCE</scope>
    <source>
        <strain evidence="3">YC3-6</strain>
    </source>
</reference>
<dbReference type="GO" id="GO:0005829">
    <property type="term" value="C:cytosol"/>
    <property type="evidence" value="ECO:0007669"/>
    <property type="project" value="TreeGrafter"/>
</dbReference>
<dbReference type="NCBIfam" id="TIGR03667">
    <property type="entry name" value="Rv3369"/>
    <property type="match status" value="1"/>
</dbReference>
<evidence type="ECO:0000259" key="2">
    <source>
        <dbReference type="Pfam" id="PF01243"/>
    </source>
</evidence>
<comment type="caution">
    <text evidence="3">The sequence shown here is derived from an EMBL/GenBank/DDBJ whole genome shotgun (WGS) entry which is preliminary data.</text>
</comment>
<accession>A0A934U474</accession>
<dbReference type="InterPro" id="IPR012349">
    <property type="entry name" value="Split_barrel_FMN-bd"/>
</dbReference>
<dbReference type="AlphaFoldDB" id="A0A934U474"/>
<dbReference type="GO" id="GO:0070967">
    <property type="term" value="F:coenzyme F420 binding"/>
    <property type="evidence" value="ECO:0007669"/>
    <property type="project" value="TreeGrafter"/>
</dbReference>
<protein>
    <submittedName>
        <fullName evidence="3">TIGR03667 family PPOX class F420-dependent oxidoreductase</fullName>
        <ecNumber evidence="3">1.-.-.-</ecNumber>
    </submittedName>
</protein>
<dbReference type="InterPro" id="IPR052019">
    <property type="entry name" value="F420H2_bilvrd_red/Heme_oxyg"/>
</dbReference>
<sequence length="138" mass="15006">MALDVSEISEKVTGRLNAETVIWLTTVGKTGTPAPTPVWFLWSGTEFLVFSQPGVGKLANIGRNPAVALNFNSSAQGGAVAVFTGIARVDDTGPTDAEWQRYVAKYANDIVGLDYTPEKFRADYSVLVRIEPDKLRGW</sequence>
<dbReference type="PANTHER" id="PTHR35176:SF6">
    <property type="entry name" value="HEME OXYGENASE HI_0854-RELATED"/>
    <property type="match status" value="1"/>
</dbReference>
<evidence type="ECO:0000313" key="4">
    <source>
        <dbReference type="Proteomes" id="UP000655868"/>
    </source>
</evidence>
<keyword evidence="1 3" id="KW-0560">Oxidoreductase</keyword>
<dbReference type="EC" id="1.-.-.-" evidence="3"/>
<feature type="domain" description="Pyridoxamine 5'-phosphate oxidase N-terminal" evidence="2">
    <location>
        <begin position="9"/>
        <end position="138"/>
    </location>
</feature>
<dbReference type="SUPFAM" id="SSF50475">
    <property type="entry name" value="FMN-binding split barrel"/>
    <property type="match status" value="1"/>
</dbReference>
<proteinExistence type="predicted"/>
<name>A0A934U474_9NOCA</name>
<dbReference type="EMBL" id="JAEMNV010000004">
    <property type="protein sequence ID" value="MBJ8340171.1"/>
    <property type="molecule type" value="Genomic_DNA"/>
</dbReference>